<evidence type="ECO:0000313" key="3">
    <source>
        <dbReference type="EMBL" id="SKA77133.1"/>
    </source>
</evidence>
<dbReference type="PANTHER" id="PTHR11786:SF0">
    <property type="entry name" value="ARYLAMINE N-ACETYLTRANSFERASE 4-RELATED"/>
    <property type="match status" value="1"/>
</dbReference>
<keyword evidence="4" id="KW-1185">Reference proteome</keyword>
<organism evidence="3 4">
    <name type="scientific">Thiothrix eikelboomii</name>
    <dbReference type="NCBI Taxonomy" id="92487"/>
    <lineage>
        <taxon>Bacteria</taxon>
        <taxon>Pseudomonadati</taxon>
        <taxon>Pseudomonadota</taxon>
        <taxon>Gammaproteobacteria</taxon>
        <taxon>Thiotrichales</taxon>
        <taxon>Thiotrichaceae</taxon>
        <taxon>Thiothrix</taxon>
    </lineage>
</organism>
<dbReference type="EMBL" id="FUYB01000006">
    <property type="protein sequence ID" value="SKA77133.1"/>
    <property type="molecule type" value="Genomic_DNA"/>
</dbReference>
<dbReference type="InterPro" id="IPR038765">
    <property type="entry name" value="Papain-like_cys_pep_sf"/>
</dbReference>
<name>A0A1T4WIH1_9GAMM</name>
<evidence type="ECO:0000313" key="4">
    <source>
        <dbReference type="Proteomes" id="UP000190460"/>
    </source>
</evidence>
<evidence type="ECO:0000256" key="2">
    <source>
        <dbReference type="RuleBase" id="RU003452"/>
    </source>
</evidence>
<sequence length="258" mass="29594">MFVDTFKLDDYCQRIQYLGELKPDLVTVKALMQQHLTTIPFENLTVLAGKAVSLKPEDLIEKLIYQQRGGYCYEMNGLFTMALTALGLDYQWVAARPLFYPVKRPRTHAALIVKFEGVEWLLDLGFGSYGIREPMRLDQLSQPIPQAYDQFMLTQEADGDLAVQALVDGSWVKQYGFNRNAIDWIDFLPANWMNSTHPEAIFTQKPVIVLFTPDGRKILFGQSFKTYQAGRVSLKEIPPEQLDQVLKQEFNLIRPNHA</sequence>
<dbReference type="Pfam" id="PF00797">
    <property type="entry name" value="Acetyltransf_2"/>
    <property type="match status" value="1"/>
</dbReference>
<dbReference type="SUPFAM" id="SSF54001">
    <property type="entry name" value="Cysteine proteinases"/>
    <property type="match status" value="1"/>
</dbReference>
<dbReference type="Gene3D" id="2.40.128.150">
    <property type="entry name" value="Cysteine proteinases"/>
    <property type="match status" value="1"/>
</dbReference>
<gene>
    <name evidence="3" type="ORF">SAMN02745130_01737</name>
</gene>
<dbReference type="Proteomes" id="UP000190460">
    <property type="component" value="Unassembled WGS sequence"/>
</dbReference>
<protein>
    <submittedName>
        <fullName evidence="3">N-hydroxyarylamine O-acetyltransferase</fullName>
    </submittedName>
</protein>
<dbReference type="InterPro" id="IPR001447">
    <property type="entry name" value="Arylamine_N-AcTrfase"/>
</dbReference>
<dbReference type="RefSeq" id="WP_078922206.1">
    <property type="nucleotide sequence ID" value="NZ_FUYB01000006.1"/>
</dbReference>
<reference evidence="4" key="1">
    <citation type="submission" date="2017-02" db="EMBL/GenBank/DDBJ databases">
        <authorList>
            <person name="Varghese N."/>
            <person name="Submissions S."/>
        </authorList>
    </citation>
    <scope>NUCLEOTIDE SEQUENCE [LARGE SCALE GENOMIC DNA]</scope>
    <source>
        <strain evidence="4">ATCC 49788</strain>
    </source>
</reference>
<dbReference type="STRING" id="92487.SAMN02745130_01737"/>
<dbReference type="OrthoDB" id="7181050at2"/>
<proteinExistence type="inferred from homology"/>
<comment type="similarity">
    <text evidence="1 2">Belongs to the arylamine N-acetyltransferase family.</text>
</comment>
<dbReference type="PRINTS" id="PR01543">
    <property type="entry name" value="ANATRNSFRASE"/>
</dbReference>
<keyword evidence="3" id="KW-0808">Transferase</keyword>
<evidence type="ECO:0000256" key="1">
    <source>
        <dbReference type="ARBA" id="ARBA00006547"/>
    </source>
</evidence>
<dbReference type="Gene3D" id="3.30.2140.10">
    <property type="entry name" value="Arylamine N-acetyltransferase"/>
    <property type="match status" value="1"/>
</dbReference>
<accession>A0A1T4WIH1</accession>
<dbReference type="GO" id="GO:0016407">
    <property type="term" value="F:acetyltransferase activity"/>
    <property type="evidence" value="ECO:0007669"/>
    <property type="project" value="InterPro"/>
</dbReference>
<dbReference type="PANTHER" id="PTHR11786">
    <property type="entry name" value="N-HYDROXYARYLAMINE O-ACETYLTRANSFERASE"/>
    <property type="match status" value="1"/>
</dbReference>
<dbReference type="AlphaFoldDB" id="A0A1T4WIH1"/>